<sequence length="110" mass="12705">MIVIPAKMNARPAISDFSPKGATTEKMISDLSSKMNKTLENKLVKIIIRYTKYSILGFKPFRSIRRNVPYKSQKIWHNPAIINENVKRLCQILLKGESSAKYIVPKERNR</sequence>
<accession>A0ABQ1MM82</accession>
<reference evidence="2" key="1">
    <citation type="journal article" date="2019" name="Int. J. Syst. Evol. Microbiol.">
        <title>The Global Catalogue of Microorganisms (GCM) 10K type strain sequencing project: providing services to taxonomists for standard genome sequencing and annotation.</title>
        <authorList>
            <consortium name="The Broad Institute Genomics Platform"/>
            <consortium name="The Broad Institute Genome Sequencing Center for Infectious Disease"/>
            <person name="Wu L."/>
            <person name="Ma J."/>
        </authorList>
    </citation>
    <scope>NUCLEOTIDE SEQUENCE [LARGE SCALE GENOMIC DNA]</scope>
    <source>
        <strain evidence="2">CGMCC 1.10832</strain>
    </source>
</reference>
<protein>
    <submittedName>
        <fullName evidence="1">Uncharacterized protein</fullName>
    </submittedName>
</protein>
<evidence type="ECO:0000313" key="1">
    <source>
        <dbReference type="EMBL" id="GGC42644.1"/>
    </source>
</evidence>
<evidence type="ECO:0000313" key="2">
    <source>
        <dbReference type="Proteomes" id="UP000636010"/>
    </source>
</evidence>
<comment type="caution">
    <text evidence="1">The sequence shown here is derived from an EMBL/GenBank/DDBJ whole genome shotgun (WGS) entry which is preliminary data.</text>
</comment>
<organism evidence="1 2">
    <name type="scientific">Marivirga lumbricoides</name>
    <dbReference type="NCBI Taxonomy" id="1046115"/>
    <lineage>
        <taxon>Bacteria</taxon>
        <taxon>Pseudomonadati</taxon>
        <taxon>Bacteroidota</taxon>
        <taxon>Cytophagia</taxon>
        <taxon>Cytophagales</taxon>
        <taxon>Marivirgaceae</taxon>
        <taxon>Marivirga</taxon>
    </lineage>
</organism>
<dbReference type="Proteomes" id="UP000636010">
    <property type="component" value="Unassembled WGS sequence"/>
</dbReference>
<keyword evidence="2" id="KW-1185">Reference proteome</keyword>
<dbReference type="EMBL" id="BMEC01000010">
    <property type="protein sequence ID" value="GGC42644.1"/>
    <property type="molecule type" value="Genomic_DNA"/>
</dbReference>
<proteinExistence type="predicted"/>
<gene>
    <name evidence="1" type="ORF">GCM10011506_30310</name>
</gene>
<name>A0ABQ1MM82_9BACT</name>